<evidence type="ECO:0000313" key="2">
    <source>
        <dbReference type="Proteomes" id="UP001597299"/>
    </source>
</evidence>
<sequence length="199" mass="22191">MARKQLDAFIRHKAEKKNRRRDPDVKVFDKRALGNPQGVVEGVEEIRGPMDSHKERSLVVRNLRGDTLAYLRDRRQIGEHQYIAGRHWQEVYEAACGTVPAMDTTKEPVDGGGIATDGLTDKRKRATKELLAADVLLKPEGAYLMRHVAGSGITLAQAAEARGICTKTMGQKFRKCLDILAVEFGYADRKILTIPVNPL</sequence>
<reference evidence="2" key="1">
    <citation type="journal article" date="2019" name="Int. J. Syst. Evol. Microbiol.">
        <title>The Global Catalogue of Microorganisms (GCM) 10K type strain sequencing project: providing services to taxonomists for standard genome sequencing and annotation.</title>
        <authorList>
            <consortium name="The Broad Institute Genomics Platform"/>
            <consortium name="The Broad Institute Genome Sequencing Center for Infectious Disease"/>
            <person name="Wu L."/>
            <person name="Ma J."/>
        </authorList>
    </citation>
    <scope>NUCLEOTIDE SEQUENCE [LARGE SCALE GENOMIC DNA]</scope>
    <source>
        <strain evidence="2">CCM 7435</strain>
    </source>
</reference>
<keyword evidence="2" id="KW-1185">Reference proteome</keyword>
<comment type="caution">
    <text evidence="1">The sequence shown here is derived from an EMBL/GenBank/DDBJ whole genome shotgun (WGS) entry which is preliminary data.</text>
</comment>
<dbReference type="EMBL" id="JBHUHD010000001">
    <property type="protein sequence ID" value="MFD2142336.1"/>
    <property type="molecule type" value="Genomic_DNA"/>
</dbReference>
<dbReference type="RefSeq" id="WP_213354150.1">
    <property type="nucleotide sequence ID" value="NZ_JAHBGB010000037.1"/>
</dbReference>
<name>A0ABW4Z138_9HYPH</name>
<evidence type="ECO:0000313" key="1">
    <source>
        <dbReference type="EMBL" id="MFD2142336.1"/>
    </source>
</evidence>
<protein>
    <recommendedName>
        <fullName evidence="3">Sigma-70 family RNA polymerase sigma factor</fullName>
    </recommendedName>
</protein>
<accession>A0ABW4Z138</accession>
<dbReference type="Proteomes" id="UP001597299">
    <property type="component" value="Unassembled WGS sequence"/>
</dbReference>
<gene>
    <name evidence="1" type="ORF">ACFSNC_18170</name>
</gene>
<organism evidence="1 2">
    <name type="scientific">Ancylobacter oerskovii</name>
    <dbReference type="NCBI Taxonomy" id="459519"/>
    <lineage>
        <taxon>Bacteria</taxon>
        <taxon>Pseudomonadati</taxon>
        <taxon>Pseudomonadota</taxon>
        <taxon>Alphaproteobacteria</taxon>
        <taxon>Hyphomicrobiales</taxon>
        <taxon>Xanthobacteraceae</taxon>
        <taxon>Ancylobacter</taxon>
    </lineage>
</organism>
<proteinExistence type="predicted"/>
<evidence type="ECO:0008006" key="3">
    <source>
        <dbReference type="Google" id="ProtNLM"/>
    </source>
</evidence>